<dbReference type="SUPFAM" id="SSF57424">
    <property type="entry name" value="LDL receptor-like module"/>
    <property type="match status" value="1"/>
</dbReference>
<keyword evidence="1" id="KW-1015">Disulfide bond</keyword>
<gene>
    <name evidence="8 9 10" type="primary">LOC106468044</name>
</gene>
<evidence type="ECO:0000256" key="5">
    <source>
        <dbReference type="SAM" id="SignalP"/>
    </source>
</evidence>
<evidence type="ECO:0000313" key="8">
    <source>
        <dbReference type="RefSeq" id="XP_022252057.1"/>
    </source>
</evidence>
<dbReference type="RefSeq" id="XP_022252059.1">
    <property type="nucleotide sequence ID" value="XM_022396351.1"/>
</dbReference>
<dbReference type="InterPro" id="IPR036055">
    <property type="entry name" value="LDL_receptor-like_sf"/>
</dbReference>
<name>A0ABM1T853_LIMPO</name>
<keyword evidence="4" id="KW-0812">Transmembrane</keyword>
<dbReference type="InterPro" id="IPR036179">
    <property type="entry name" value="Ig-like_dom_sf"/>
</dbReference>
<feature type="compositionally biased region" description="Polar residues" evidence="3">
    <location>
        <begin position="265"/>
        <end position="276"/>
    </location>
</feature>
<evidence type="ECO:0000256" key="2">
    <source>
        <dbReference type="PROSITE-ProRule" id="PRU00124"/>
    </source>
</evidence>
<dbReference type="SMART" id="SM00192">
    <property type="entry name" value="LDLa"/>
    <property type="match status" value="1"/>
</dbReference>
<proteinExistence type="predicted"/>
<keyword evidence="7" id="KW-1185">Reference proteome</keyword>
<evidence type="ECO:0000313" key="7">
    <source>
        <dbReference type="Proteomes" id="UP000694941"/>
    </source>
</evidence>
<dbReference type="Gene3D" id="2.40.128.620">
    <property type="match status" value="1"/>
</dbReference>
<dbReference type="PROSITE" id="PS50068">
    <property type="entry name" value="LDLRA_2"/>
    <property type="match status" value="1"/>
</dbReference>
<feature type="domain" description="Ig-like" evidence="6">
    <location>
        <begin position="33"/>
        <end position="134"/>
    </location>
</feature>
<feature type="region of interest" description="Disordered" evidence="3">
    <location>
        <begin position="358"/>
        <end position="380"/>
    </location>
</feature>
<feature type="chain" id="PRO_5045023233" evidence="5">
    <location>
        <begin position="23"/>
        <end position="380"/>
    </location>
</feature>
<dbReference type="InterPro" id="IPR013783">
    <property type="entry name" value="Ig-like_fold"/>
</dbReference>
<dbReference type="InterPro" id="IPR007110">
    <property type="entry name" value="Ig-like_dom"/>
</dbReference>
<reference evidence="8 9" key="1">
    <citation type="submission" date="2025-05" db="UniProtKB">
        <authorList>
            <consortium name="RefSeq"/>
        </authorList>
    </citation>
    <scope>IDENTIFICATION</scope>
    <source>
        <tissue evidence="8 9">Muscle</tissue>
    </source>
</reference>
<evidence type="ECO:0000313" key="10">
    <source>
        <dbReference type="RefSeq" id="XP_022252059.1"/>
    </source>
</evidence>
<feature type="region of interest" description="Disordered" evidence="3">
    <location>
        <begin position="265"/>
        <end position="293"/>
    </location>
</feature>
<keyword evidence="4" id="KW-1133">Transmembrane helix</keyword>
<dbReference type="RefSeq" id="XP_022252058.1">
    <property type="nucleotide sequence ID" value="XM_022396350.1"/>
</dbReference>
<dbReference type="InterPro" id="IPR023415">
    <property type="entry name" value="LDLR_class-A_CS"/>
</dbReference>
<dbReference type="InterPro" id="IPR003599">
    <property type="entry name" value="Ig_sub"/>
</dbReference>
<evidence type="ECO:0000256" key="3">
    <source>
        <dbReference type="SAM" id="MobiDB-lite"/>
    </source>
</evidence>
<dbReference type="PROSITE" id="PS01209">
    <property type="entry name" value="LDLRA_1"/>
    <property type="match status" value="1"/>
</dbReference>
<evidence type="ECO:0000256" key="1">
    <source>
        <dbReference type="ARBA" id="ARBA00023157"/>
    </source>
</evidence>
<feature type="compositionally biased region" description="Polar residues" evidence="3">
    <location>
        <begin position="358"/>
        <end position="373"/>
    </location>
</feature>
<dbReference type="GeneID" id="106468044"/>
<dbReference type="PROSITE" id="PS50835">
    <property type="entry name" value="IG_LIKE"/>
    <property type="match status" value="1"/>
</dbReference>
<evidence type="ECO:0000256" key="4">
    <source>
        <dbReference type="SAM" id="Phobius"/>
    </source>
</evidence>
<sequence>MKSFLNVFGFTLMFGTFGTSFGGENNIVVTISPEEDSITKRVNEDLNLVCRVTDENIAQIREYTSSGSTELTCRYTLTWTLPIKLVSKKARISYFRGCNELIVTVHQLQKEDSGLYICEVTGESVNVRHPVSVTVQSRKNTCLGAFFPCKNIGKGMCIFPQYVCDGYEDCPGGSDEDPDLCDQKKSAVSSNVHQPYRNLSFLQSTVYTIVSCAIAFIFITTVMVVAICRIHMRKSAMSLHSRRRCSSTSRSGLWRSWFGERRSANGNLQNHGNNQEGRSHVSDADLEDASSDIDHSQVPLNPYSCTLSSHGSFIVSYSVGNGVHFIRHLPKPPPYSETLITSSGPPPPYSSVENINCTSSAEGTSSTNATEECNSVGALK</sequence>
<dbReference type="SMART" id="SM00409">
    <property type="entry name" value="IG"/>
    <property type="match status" value="1"/>
</dbReference>
<comment type="caution">
    <text evidence="2">Lacks conserved residue(s) required for the propagation of feature annotation.</text>
</comment>
<feature type="signal peptide" evidence="5">
    <location>
        <begin position="1"/>
        <end position="22"/>
    </location>
</feature>
<dbReference type="CDD" id="cd00112">
    <property type="entry name" value="LDLa"/>
    <property type="match status" value="1"/>
</dbReference>
<accession>A0ABM1T853</accession>
<evidence type="ECO:0000313" key="9">
    <source>
        <dbReference type="RefSeq" id="XP_022252058.1"/>
    </source>
</evidence>
<dbReference type="InterPro" id="IPR002172">
    <property type="entry name" value="LDrepeatLR_classA_rpt"/>
</dbReference>
<dbReference type="Gene3D" id="2.60.40.10">
    <property type="entry name" value="Immunoglobulins"/>
    <property type="match status" value="1"/>
</dbReference>
<evidence type="ECO:0000259" key="6">
    <source>
        <dbReference type="PROSITE" id="PS50835"/>
    </source>
</evidence>
<dbReference type="RefSeq" id="XP_022252057.1">
    <property type="nucleotide sequence ID" value="XM_022396349.1"/>
</dbReference>
<dbReference type="SUPFAM" id="SSF48726">
    <property type="entry name" value="Immunoglobulin"/>
    <property type="match status" value="1"/>
</dbReference>
<feature type="transmembrane region" description="Helical" evidence="4">
    <location>
        <begin position="206"/>
        <end position="228"/>
    </location>
</feature>
<dbReference type="Proteomes" id="UP000694941">
    <property type="component" value="Unplaced"/>
</dbReference>
<dbReference type="Pfam" id="PF00057">
    <property type="entry name" value="Ldl_recept_a"/>
    <property type="match status" value="1"/>
</dbReference>
<organism evidence="7 10">
    <name type="scientific">Limulus polyphemus</name>
    <name type="common">Atlantic horseshoe crab</name>
    <dbReference type="NCBI Taxonomy" id="6850"/>
    <lineage>
        <taxon>Eukaryota</taxon>
        <taxon>Metazoa</taxon>
        <taxon>Ecdysozoa</taxon>
        <taxon>Arthropoda</taxon>
        <taxon>Chelicerata</taxon>
        <taxon>Merostomata</taxon>
        <taxon>Xiphosura</taxon>
        <taxon>Limulidae</taxon>
        <taxon>Limulus</taxon>
    </lineage>
</organism>
<protein>
    <submittedName>
        <fullName evidence="8 9">Uncharacterized protein LOC106468044</fullName>
    </submittedName>
</protein>
<keyword evidence="5" id="KW-0732">Signal</keyword>
<keyword evidence="4" id="KW-0472">Membrane</keyword>